<sequence length="362" mass="41069">MEKILPFLIISSLIIFIDFAAYLIGWKGIVHRYIITLAEIGALLAGPWAYAGWGAGNVCCAQDEIDTAAFASPHQLTVITIIVLALAAYGYSKFRKQLATPVMEVAVNVALIAGIVFNIVLSFHIVNKLFVALGTIPIILLGLLMLIKNQQLFISQHTYEKGAPYKRTEVWAWKILLAQPLIKFPLLLLLCLPFLVIVIIFLLLFGQKPDSIIRAFTETYHHNFSQWDYKCDNVECGGHYLCSVAANGHKRLVKPVRYGTRNNGIIICNRQLLVANAFEELLQERMPAVHRSVRKQYNKVGNLIHRYYNIFNNKIISDIVYIIMKPLEWCFLLVLYTFDSKPENRIAMQYLGKTNRAAITPQ</sequence>
<keyword evidence="1" id="KW-0812">Transmembrane</keyword>
<keyword evidence="5" id="KW-1185">Reference proteome</keyword>
<feature type="transmembrane region" description="Helical" evidence="1">
    <location>
        <begin position="184"/>
        <end position="205"/>
    </location>
</feature>
<feature type="transmembrane region" description="Helical" evidence="1">
    <location>
        <begin position="6"/>
        <end position="26"/>
    </location>
</feature>
<dbReference type="AlphaFoldDB" id="A0A1H8G2G4"/>
<keyword evidence="1" id="KW-0472">Membrane</keyword>
<dbReference type="STRING" id="573321.SAMN04488505_11013"/>
<evidence type="ECO:0000259" key="2">
    <source>
        <dbReference type="Pfam" id="PF20394"/>
    </source>
</evidence>
<feature type="transmembrane region" description="Helical" evidence="1">
    <location>
        <begin position="73"/>
        <end position="91"/>
    </location>
</feature>
<name>A0A1H8G2G4_9BACT</name>
<accession>A0A1H8G2G4</accession>
<evidence type="ECO:0000256" key="1">
    <source>
        <dbReference type="SAM" id="Phobius"/>
    </source>
</evidence>
<feature type="transmembrane region" description="Helical" evidence="1">
    <location>
        <begin position="129"/>
        <end position="147"/>
    </location>
</feature>
<feature type="domain" description="DUF6688" evidence="2">
    <location>
        <begin position="71"/>
        <end position="226"/>
    </location>
</feature>
<dbReference type="EMBL" id="FOBB01000010">
    <property type="protein sequence ID" value="SEN38176.1"/>
    <property type="molecule type" value="Genomic_DNA"/>
</dbReference>
<feature type="transmembrane region" description="Helical" evidence="1">
    <location>
        <begin position="103"/>
        <end position="123"/>
    </location>
</feature>
<dbReference type="InterPro" id="IPR056491">
    <property type="entry name" value="DUF6688_C"/>
</dbReference>
<dbReference type="Proteomes" id="UP000198984">
    <property type="component" value="Unassembled WGS sequence"/>
</dbReference>
<evidence type="ECO:0000259" key="3">
    <source>
        <dbReference type="Pfam" id="PF23543"/>
    </source>
</evidence>
<dbReference type="Pfam" id="PF20394">
    <property type="entry name" value="DUF6688"/>
    <property type="match status" value="1"/>
</dbReference>
<dbReference type="InterPro" id="IPR046510">
    <property type="entry name" value="DUF6688_N"/>
</dbReference>
<keyword evidence="1" id="KW-1133">Transmembrane helix</keyword>
<protein>
    <submittedName>
        <fullName evidence="4">Uncharacterized protein</fullName>
    </submittedName>
</protein>
<reference evidence="4 5" key="1">
    <citation type="submission" date="2016-10" db="EMBL/GenBank/DDBJ databases">
        <authorList>
            <person name="de Groot N.N."/>
        </authorList>
    </citation>
    <scope>NUCLEOTIDE SEQUENCE [LARGE SCALE GENOMIC DNA]</scope>
    <source>
        <strain evidence="4 5">DSM 21039</strain>
    </source>
</reference>
<proteinExistence type="predicted"/>
<evidence type="ECO:0000313" key="4">
    <source>
        <dbReference type="EMBL" id="SEN38176.1"/>
    </source>
</evidence>
<organism evidence="4 5">
    <name type="scientific">Chitinophaga rupis</name>
    <dbReference type="NCBI Taxonomy" id="573321"/>
    <lineage>
        <taxon>Bacteria</taxon>
        <taxon>Pseudomonadati</taxon>
        <taxon>Bacteroidota</taxon>
        <taxon>Chitinophagia</taxon>
        <taxon>Chitinophagales</taxon>
        <taxon>Chitinophagaceae</taxon>
        <taxon>Chitinophaga</taxon>
    </lineage>
</organism>
<feature type="transmembrane region" description="Helical" evidence="1">
    <location>
        <begin position="33"/>
        <end position="53"/>
    </location>
</feature>
<feature type="domain" description="DUF6688" evidence="3">
    <location>
        <begin position="238"/>
        <end position="351"/>
    </location>
</feature>
<evidence type="ECO:0000313" key="5">
    <source>
        <dbReference type="Proteomes" id="UP000198984"/>
    </source>
</evidence>
<gene>
    <name evidence="4" type="ORF">SAMN04488505_11013</name>
</gene>
<dbReference type="Pfam" id="PF23543">
    <property type="entry name" value="DUF6688_C"/>
    <property type="match status" value="1"/>
</dbReference>
<dbReference type="OrthoDB" id="748630at2"/>
<dbReference type="RefSeq" id="WP_089919549.1">
    <property type="nucleotide sequence ID" value="NZ_FOBB01000010.1"/>
</dbReference>